<feature type="domain" description="PDZ" evidence="2">
    <location>
        <begin position="286"/>
        <end position="364"/>
    </location>
</feature>
<feature type="transmembrane region" description="Helical" evidence="1">
    <location>
        <begin position="179"/>
        <end position="199"/>
    </location>
</feature>
<evidence type="ECO:0000313" key="3">
    <source>
        <dbReference type="EMBL" id="TCS83275.1"/>
    </source>
</evidence>
<evidence type="ECO:0000313" key="4">
    <source>
        <dbReference type="Proteomes" id="UP000295788"/>
    </source>
</evidence>
<reference evidence="3 4" key="1">
    <citation type="submission" date="2019-03" db="EMBL/GenBank/DDBJ databases">
        <title>Genomic Encyclopedia of Type Strains, Phase IV (KMG-IV): sequencing the most valuable type-strain genomes for metagenomic binning, comparative biology and taxonomic classification.</title>
        <authorList>
            <person name="Goeker M."/>
        </authorList>
    </citation>
    <scope>NUCLEOTIDE SEQUENCE [LARGE SCALE GENOMIC DNA]</scope>
    <source>
        <strain evidence="3 4">DSM 23802</strain>
    </source>
</reference>
<dbReference type="InterPro" id="IPR041489">
    <property type="entry name" value="PDZ_6"/>
</dbReference>
<gene>
    <name evidence="3" type="ORF">EDD72_10513</name>
</gene>
<dbReference type="SMART" id="SM00228">
    <property type="entry name" value="PDZ"/>
    <property type="match status" value="1"/>
</dbReference>
<keyword evidence="1" id="KW-0472">Membrane</keyword>
<dbReference type="OrthoDB" id="198399at2"/>
<dbReference type="Proteomes" id="UP000295788">
    <property type="component" value="Unassembled WGS sequence"/>
</dbReference>
<dbReference type="InterPro" id="IPR036034">
    <property type="entry name" value="PDZ_sf"/>
</dbReference>
<dbReference type="RefSeq" id="WP_132767658.1">
    <property type="nucleotide sequence ID" value="NZ_SMAB01000005.1"/>
</dbReference>
<dbReference type="Pfam" id="PF17820">
    <property type="entry name" value="PDZ_6"/>
    <property type="match status" value="1"/>
</dbReference>
<evidence type="ECO:0000256" key="1">
    <source>
        <dbReference type="SAM" id="Phobius"/>
    </source>
</evidence>
<protein>
    <submittedName>
        <fullName evidence="3">PDZ domain-containing protein</fullName>
    </submittedName>
</protein>
<feature type="transmembrane region" description="Helical" evidence="1">
    <location>
        <begin position="109"/>
        <end position="132"/>
    </location>
</feature>
<comment type="caution">
    <text evidence="3">The sequence shown here is derived from an EMBL/GenBank/DDBJ whole genome shotgun (WGS) entry which is preliminary data.</text>
</comment>
<dbReference type="Gene3D" id="2.30.42.10">
    <property type="match status" value="1"/>
</dbReference>
<organism evidence="3 4">
    <name type="scientific">Tepidibacillus fermentans</name>
    <dbReference type="NCBI Taxonomy" id="1281767"/>
    <lineage>
        <taxon>Bacteria</taxon>
        <taxon>Bacillati</taxon>
        <taxon>Bacillota</taxon>
        <taxon>Bacilli</taxon>
        <taxon>Bacillales</taxon>
        <taxon>Bacillaceae</taxon>
        <taxon>Tepidibacillus</taxon>
    </lineage>
</organism>
<dbReference type="SUPFAM" id="SSF50156">
    <property type="entry name" value="PDZ domain-like"/>
    <property type="match status" value="1"/>
</dbReference>
<dbReference type="EMBL" id="SMAB01000005">
    <property type="protein sequence ID" value="TCS83275.1"/>
    <property type="molecule type" value="Genomic_DNA"/>
</dbReference>
<accession>A0A4R3KJ39</accession>
<feature type="transmembrane region" description="Helical" evidence="1">
    <location>
        <begin position="84"/>
        <end position="102"/>
    </location>
</feature>
<feature type="transmembrane region" description="Helical" evidence="1">
    <location>
        <begin position="53"/>
        <end position="78"/>
    </location>
</feature>
<feature type="transmembrane region" description="Helical" evidence="1">
    <location>
        <begin position="211"/>
        <end position="235"/>
    </location>
</feature>
<dbReference type="PROSITE" id="PS50106">
    <property type="entry name" value="PDZ"/>
    <property type="match status" value="1"/>
</dbReference>
<dbReference type="AlphaFoldDB" id="A0A4R3KJ39"/>
<name>A0A4R3KJ39_9BACI</name>
<feature type="transmembrane region" description="Helical" evidence="1">
    <location>
        <begin position="12"/>
        <end position="32"/>
    </location>
</feature>
<keyword evidence="1" id="KW-1133">Transmembrane helix</keyword>
<sequence length="418" mass="46593">MPILQELFMQIGTLFLQPLFYIGILLLVLQYRRQIQLERKLFSARIHSLSQEVILSLAYGFLGGVIASAFMVGLGVVFQPNGMWLLWLITGILTLFHIRFLCLSYSTGILGLLVSMIQLFPSPNSSFLQPIWIELKSIHVPSLIAIVAILHLVEGILIRLQAGKQATPLFVETKRGKLIGGYSIQSFWLAPLFLLVATGDVTMNSVQIGSWWPIFGAATTFSLFPVPVLIGYSELTTVYSPYKKSKISANYLIIYSTLLLVMAFLAERWAPFQFIASIFAGLAHEGIHLWGKRKERALPPLYVHPTDGLKILAVIPNSPADRMGVKAGEVIKKVNGMQVTTRTELYDALQLQPAFTKLEVINEAGHVKLVQHSLYAGDHHQLGILLAPDDKAPYYIEVKDTNLLQLLKQKVTKVSRSA</sequence>
<feature type="transmembrane region" description="Helical" evidence="1">
    <location>
        <begin position="138"/>
        <end position="158"/>
    </location>
</feature>
<dbReference type="InterPro" id="IPR001478">
    <property type="entry name" value="PDZ"/>
</dbReference>
<evidence type="ECO:0000259" key="2">
    <source>
        <dbReference type="PROSITE" id="PS50106"/>
    </source>
</evidence>
<feature type="transmembrane region" description="Helical" evidence="1">
    <location>
        <begin position="247"/>
        <end position="266"/>
    </location>
</feature>
<keyword evidence="1" id="KW-0812">Transmembrane</keyword>
<proteinExistence type="predicted"/>
<keyword evidence="4" id="KW-1185">Reference proteome</keyword>